<dbReference type="SUPFAM" id="SSF53955">
    <property type="entry name" value="Lysozyme-like"/>
    <property type="match status" value="1"/>
</dbReference>
<dbReference type="Proteomes" id="UP000662770">
    <property type="component" value="Chromosome"/>
</dbReference>
<gene>
    <name evidence="3" type="ORF">JYB87_07850</name>
</gene>
<dbReference type="InterPro" id="IPR043426">
    <property type="entry name" value="MltB-like"/>
</dbReference>
<feature type="signal peptide" evidence="1">
    <location>
        <begin position="1"/>
        <end position="23"/>
    </location>
</feature>
<dbReference type="InterPro" id="IPR023346">
    <property type="entry name" value="Lysozyme-like_dom_sf"/>
</dbReference>
<reference evidence="3 4" key="1">
    <citation type="submission" date="2021-03" db="EMBL/GenBank/DDBJ databases">
        <title>Novel species identification of genus Shewanella.</title>
        <authorList>
            <person name="Liu G."/>
            <person name="Zhang Q."/>
        </authorList>
    </citation>
    <scope>NUCLEOTIDE SEQUENCE [LARGE SCALE GENOMIC DNA]</scope>
    <source>
        <strain evidence="3 4">FJAT-51800</strain>
    </source>
</reference>
<dbReference type="RefSeq" id="WP_207356309.1">
    <property type="nucleotide sequence ID" value="NZ_CP071503.1"/>
</dbReference>
<sequence>MCRWTQSWICSAALLLLPNIVVAEQNFSAFVSQLADKAKNSGIDAQQVEQVTKQVKLFRRSTLPVAESSPSLDVYIPAQVTEQKALTAQRFFQQYQAKFSKISQQYGVQPRFILAQWAMLGGFSQQDAATYPLASVAASYAFAGDEAFSVEFIAAVRLIINGGYSFDELVASTDGRLGPLKFSASMLLHCAVDGDGDGKIDIWQNPLDIYASAANCLHEGGWDNSQTWGRQVLAPKALYPGRTGLDHQASFIEWQQLGVRRYDSGNLPKRKDMQVSLIMPDGVKGRKYIVYNNYRVLYQQHPDHYLMLAIAHLSERIKSLGID</sequence>
<organism evidence="3 4">
    <name type="scientific">Shewanella avicenniae</name>
    <dbReference type="NCBI Taxonomy" id="2814294"/>
    <lineage>
        <taxon>Bacteria</taxon>
        <taxon>Pseudomonadati</taxon>
        <taxon>Pseudomonadota</taxon>
        <taxon>Gammaproteobacteria</taxon>
        <taxon>Alteromonadales</taxon>
        <taxon>Shewanellaceae</taxon>
        <taxon>Shewanella</taxon>
    </lineage>
</organism>
<evidence type="ECO:0000256" key="1">
    <source>
        <dbReference type="SAM" id="SignalP"/>
    </source>
</evidence>
<keyword evidence="4" id="KW-1185">Reference proteome</keyword>
<evidence type="ECO:0000313" key="3">
    <source>
        <dbReference type="EMBL" id="QSX35115.1"/>
    </source>
</evidence>
<evidence type="ECO:0000259" key="2">
    <source>
        <dbReference type="Pfam" id="PF13406"/>
    </source>
</evidence>
<feature type="chain" id="PRO_5046051893" evidence="1">
    <location>
        <begin position="24"/>
        <end position="323"/>
    </location>
</feature>
<keyword evidence="1" id="KW-0732">Signal</keyword>
<dbReference type="InterPro" id="IPR031304">
    <property type="entry name" value="SLT_2"/>
</dbReference>
<dbReference type="Gene3D" id="1.10.530.10">
    <property type="match status" value="1"/>
</dbReference>
<dbReference type="Gene3D" id="1.10.8.350">
    <property type="entry name" value="Bacterial muramidase"/>
    <property type="match status" value="1"/>
</dbReference>
<proteinExistence type="predicted"/>
<feature type="domain" description="Transglycosylase SLT" evidence="2">
    <location>
        <begin position="27"/>
        <end position="315"/>
    </location>
</feature>
<dbReference type="PANTHER" id="PTHR30163">
    <property type="entry name" value="MEMBRANE-BOUND LYTIC MUREIN TRANSGLYCOSYLASE B"/>
    <property type="match status" value="1"/>
</dbReference>
<name>A0ABX7QW26_9GAMM</name>
<dbReference type="Pfam" id="PF13406">
    <property type="entry name" value="SLT_2"/>
    <property type="match status" value="1"/>
</dbReference>
<evidence type="ECO:0000313" key="4">
    <source>
        <dbReference type="Proteomes" id="UP000662770"/>
    </source>
</evidence>
<protein>
    <submittedName>
        <fullName evidence="3">Lytic murein transglycosylase</fullName>
    </submittedName>
</protein>
<accession>A0ABX7QW26</accession>
<dbReference type="EMBL" id="CP071503">
    <property type="protein sequence ID" value="QSX35115.1"/>
    <property type="molecule type" value="Genomic_DNA"/>
</dbReference>
<dbReference type="PANTHER" id="PTHR30163:SF8">
    <property type="entry name" value="LYTIC MUREIN TRANSGLYCOSYLASE"/>
    <property type="match status" value="1"/>
</dbReference>